<keyword evidence="2" id="KW-0472">Membrane</keyword>
<keyword evidence="3" id="KW-0732">Signal</keyword>
<gene>
    <name evidence="5" type="ORF">GCM10019016_134580</name>
</gene>
<feature type="signal peptide" evidence="3">
    <location>
        <begin position="1"/>
        <end position="29"/>
    </location>
</feature>
<feature type="compositionally biased region" description="Basic and acidic residues" evidence="1">
    <location>
        <begin position="639"/>
        <end position="648"/>
    </location>
</feature>
<evidence type="ECO:0000256" key="1">
    <source>
        <dbReference type="SAM" id="MobiDB-lite"/>
    </source>
</evidence>
<feature type="chain" id="PRO_5045510903" description="DUF1996 domain-containing protein" evidence="3">
    <location>
        <begin position="30"/>
        <end position="713"/>
    </location>
</feature>
<keyword evidence="6" id="KW-1185">Reference proteome</keyword>
<sequence>MARNTRRRPKQRATLAAFALILGGGGMMAANVYASATEEGGPGDGRVLSGATIDCPDVATRLTSVPQEARAEVDKELAGLDAQIAEAYKRLGESAEALRQDPGFADNAIAGPLEEKRSATLARIATAIDRVGDRPEGLEELAACAVRESGNAPAQPDAGQEGDGAGGEQAGDGGQDQQGPGEQDQGEQDQDEQDQGGGNGGQAGNGPVAGDYVDIESVQPNVSEPERTGNASRGTFTSECGVNENGLFNSDNVIAAPGVSNGAHHFHDYIGNQATNAFSSDEDLANADTTCEDQGDKSSYYWPVLRLQNGTQEQDADSPGGGIEGNVGEIVTPEEVTLTFVGNPQGEVTAMPRLLRIITGDAKSFVNGPANANASWSCTGFEDRQLKDKYPLCPQGSDVVRTFKFQSCWDGRNIDSANHRTHMAFADAAGACPSGFTPVPQLVQRIVYDVDAPSLEDGGRTTPLFAVDSFPEQLHKPITDHGDFINVFDEDLMNEMVDCINEGRTCGAGAGAGAGDGGDGGGGDGDGGGEPSEEPQQPEEPTAAPDDPGQGDGDDQGDGGDKPGDGGDQGDGGDKPGDGGDQGDGGQEQPSETPEENPAETPAPEEPADGDGTAQPEQPDVKVSPPAGNGEDAGAGNQDGDRGDRGGEDAGGQAAQAAEVPGSLPELGAEDRTGAQGGTGSLAETGAQLWPAALGGVLVVFGFFVLRSVRRGA</sequence>
<feature type="compositionally biased region" description="Low complexity" evidence="1">
    <location>
        <begin position="539"/>
        <end position="548"/>
    </location>
</feature>
<accession>A0ABP6UF13</accession>
<dbReference type="PANTHER" id="PTHR43662:SF3">
    <property type="entry name" value="DOMAIN PROTEIN, PUTATIVE (AFU_ORTHOLOGUE AFUA_6G11970)-RELATED"/>
    <property type="match status" value="1"/>
</dbReference>
<evidence type="ECO:0000256" key="2">
    <source>
        <dbReference type="SAM" id="Phobius"/>
    </source>
</evidence>
<comment type="caution">
    <text evidence="5">The sequence shown here is derived from an EMBL/GenBank/DDBJ whole genome shotgun (WGS) entry which is preliminary data.</text>
</comment>
<feature type="region of interest" description="Disordered" evidence="1">
    <location>
        <begin position="510"/>
        <end position="682"/>
    </location>
</feature>
<evidence type="ECO:0000256" key="3">
    <source>
        <dbReference type="SAM" id="SignalP"/>
    </source>
</evidence>
<keyword evidence="2" id="KW-0812">Transmembrane</keyword>
<dbReference type="EMBL" id="BAAAXF010000090">
    <property type="protein sequence ID" value="GAA3506343.1"/>
    <property type="molecule type" value="Genomic_DNA"/>
</dbReference>
<feature type="compositionally biased region" description="Gly residues" evidence="1">
    <location>
        <begin position="510"/>
        <end position="530"/>
    </location>
</feature>
<dbReference type="Proteomes" id="UP001501455">
    <property type="component" value="Unassembled WGS sequence"/>
</dbReference>
<feature type="transmembrane region" description="Helical" evidence="2">
    <location>
        <begin position="689"/>
        <end position="706"/>
    </location>
</feature>
<dbReference type="Pfam" id="PF09362">
    <property type="entry name" value="DUF1996"/>
    <property type="match status" value="1"/>
</dbReference>
<evidence type="ECO:0000259" key="4">
    <source>
        <dbReference type="Pfam" id="PF09362"/>
    </source>
</evidence>
<evidence type="ECO:0000313" key="5">
    <source>
        <dbReference type="EMBL" id="GAA3506343.1"/>
    </source>
</evidence>
<dbReference type="InterPro" id="IPR018535">
    <property type="entry name" value="DUF1996"/>
</dbReference>
<evidence type="ECO:0000313" key="6">
    <source>
        <dbReference type="Proteomes" id="UP001501455"/>
    </source>
</evidence>
<feature type="compositionally biased region" description="Gly residues" evidence="1">
    <location>
        <begin position="161"/>
        <end position="176"/>
    </location>
</feature>
<feature type="compositionally biased region" description="Acidic residues" evidence="1">
    <location>
        <begin position="184"/>
        <end position="194"/>
    </location>
</feature>
<feature type="region of interest" description="Disordered" evidence="1">
    <location>
        <begin position="148"/>
        <end position="212"/>
    </location>
</feature>
<organism evidence="5 6">
    <name type="scientific">Streptomyces prasinosporus</name>
    <dbReference type="NCBI Taxonomy" id="68256"/>
    <lineage>
        <taxon>Bacteria</taxon>
        <taxon>Bacillati</taxon>
        <taxon>Actinomycetota</taxon>
        <taxon>Actinomycetes</taxon>
        <taxon>Kitasatosporales</taxon>
        <taxon>Streptomycetaceae</taxon>
        <taxon>Streptomyces</taxon>
        <taxon>Streptomyces albogriseolus group</taxon>
    </lineage>
</organism>
<keyword evidence="2" id="KW-1133">Transmembrane helix</keyword>
<name>A0ABP6UF13_9ACTN</name>
<protein>
    <recommendedName>
        <fullName evidence="4">DUF1996 domain-containing protein</fullName>
    </recommendedName>
</protein>
<reference evidence="6" key="1">
    <citation type="journal article" date="2019" name="Int. J. Syst. Evol. Microbiol.">
        <title>The Global Catalogue of Microorganisms (GCM) 10K type strain sequencing project: providing services to taxonomists for standard genome sequencing and annotation.</title>
        <authorList>
            <consortium name="The Broad Institute Genomics Platform"/>
            <consortium name="The Broad Institute Genome Sequencing Center for Infectious Disease"/>
            <person name="Wu L."/>
            <person name="Ma J."/>
        </authorList>
    </citation>
    <scope>NUCLEOTIDE SEQUENCE [LARGE SCALE GENOMIC DNA]</scope>
    <source>
        <strain evidence="6">JCM 4816</strain>
    </source>
</reference>
<feature type="compositionally biased region" description="Gly residues" evidence="1">
    <location>
        <begin position="195"/>
        <end position="204"/>
    </location>
</feature>
<proteinExistence type="predicted"/>
<feature type="domain" description="DUF1996" evidence="4">
    <location>
        <begin position="255"/>
        <end position="486"/>
    </location>
</feature>
<dbReference type="PANTHER" id="PTHR43662">
    <property type="match status" value="1"/>
</dbReference>